<keyword evidence="2" id="KW-1185">Reference proteome</keyword>
<reference evidence="1 2" key="1">
    <citation type="journal article" date="2020" name="Front. Microbiol.">
        <title>Phenotypic and Genetic Characterization of the Cheese Ripening Yeast Geotrichum candidum.</title>
        <authorList>
            <person name="Perkins V."/>
            <person name="Vignola S."/>
            <person name="Lessard M.H."/>
            <person name="Plante P.L."/>
            <person name="Corbeil J."/>
            <person name="Dugat-Bony E."/>
            <person name="Frenette M."/>
            <person name="Labrie S."/>
        </authorList>
    </citation>
    <scope>NUCLEOTIDE SEQUENCE [LARGE SCALE GENOMIC DNA]</scope>
    <source>
        <strain evidence="1 2">LMA-1147</strain>
    </source>
</reference>
<dbReference type="Proteomes" id="UP000744676">
    <property type="component" value="Unassembled WGS sequence"/>
</dbReference>
<accession>A0ACB6V079</accession>
<gene>
    <name evidence="1" type="ORF">D0Z00_003812</name>
</gene>
<proteinExistence type="predicted"/>
<evidence type="ECO:0000313" key="2">
    <source>
        <dbReference type="Proteomes" id="UP000744676"/>
    </source>
</evidence>
<comment type="caution">
    <text evidence="1">The sequence shown here is derived from an EMBL/GenBank/DDBJ whole genome shotgun (WGS) entry which is preliminary data.</text>
</comment>
<protein>
    <submittedName>
        <fullName evidence="1">Uncharacterized protein</fullName>
    </submittedName>
</protein>
<sequence>MARPQSFSTSFWTPDYISGVNVLFDKLEQGVAENAQVLAFLSNRISVESAYAANLETTARDVQTGSAATAGFNRDEGASLKQAFTSILDESRIQGQEHSRIAAHLERLVRGPFAQYSGDHRQRIADAKASLLGQIRNYHKATLQVSKAQQAYFTKARQLEDFSDSSVPKIVTSPISSSPTRQQKRLSQLLPQTPPSHINNNNNNPPPPGPPVPRPDIRIGSMVYSYDKFCLLLKSMTSTIPQETLRITLLGSYEHVIEGEQLVSYARKYINLKSLGDAERFGQWLVDHSFLRLVGAVGSRFSGSTNSKYQWQPAAFAPDSVLDSVALSGTPTSGQTTPGSVTTTPNGTANAAAAAGSGLVSPKSAPRRGHSKTFSLVSGYFSGFIGDGDDSTRESQMSKLQREITEADQKYQDLVLNLDQQRCQLEQNIYEKLGYMQQCERDRLAAVKTVLRDFSTAVTKSFAVLANTTERMNLHEETIDTQKDFCYLVDRYRTGEYAPQPVTYNNFFKRGEKIQTFGVDLENSAYLVPQTLDFLTAPQTLTPNGTPETAPAVSKQADDKEAADKTKDEDEKPEDNDDTRSTKSDKTAEFPSVTSKPGLLVTTETGSILPNRTKFRNLSKESRQLLLDLWTSPSATMIEIQGLRNLLNTGTELDNFNEIVSTVPLPVMISTIKDFLLELPDSIVTSTVYDSVKNTYAPSSKHTPEEQIDRIVNLLSHLARVHIETLQLLVTHFAELVSLPEDRDPTAAEPVPEAVDVISQHLARFILRPRINTAVTLADKHPQRFLREVLLHRFEIFGRVLQRLEDARSRSRSTSNADTAATMRRQNIIEARQRELIASPPSSSSSSSSPTLSPPQNALRPLALSSSNDLLSVTGMSAASANSANSGGLVPPSASGLKHKRSFSGANRPPLSMFLGMAGEVKRAD</sequence>
<evidence type="ECO:0000313" key="1">
    <source>
        <dbReference type="EMBL" id="KAF5093885.1"/>
    </source>
</evidence>
<name>A0ACB6V079_9ASCO</name>
<organism evidence="1 2">
    <name type="scientific">Geotrichum galactomycetum</name>
    <dbReference type="NCBI Taxonomy" id="27317"/>
    <lineage>
        <taxon>Eukaryota</taxon>
        <taxon>Fungi</taxon>
        <taxon>Dikarya</taxon>
        <taxon>Ascomycota</taxon>
        <taxon>Saccharomycotina</taxon>
        <taxon>Dipodascomycetes</taxon>
        <taxon>Dipodascales</taxon>
        <taxon>Dipodascaceae</taxon>
        <taxon>Geotrichum</taxon>
    </lineage>
</organism>
<dbReference type="EMBL" id="QVQA01000198">
    <property type="protein sequence ID" value="KAF5093885.1"/>
    <property type="molecule type" value="Genomic_DNA"/>
</dbReference>